<keyword evidence="4 5" id="KW-0720">Serine protease</keyword>
<feature type="active site" description="Charge relay system" evidence="5">
    <location>
        <position position="297"/>
    </location>
</feature>
<organism evidence="8 9">
    <name type="scientific">Paroceanicella profunda</name>
    <dbReference type="NCBI Taxonomy" id="2579971"/>
    <lineage>
        <taxon>Bacteria</taxon>
        <taxon>Pseudomonadati</taxon>
        <taxon>Pseudomonadota</taxon>
        <taxon>Alphaproteobacteria</taxon>
        <taxon>Rhodobacterales</taxon>
        <taxon>Paracoccaceae</taxon>
        <taxon>Paroceanicella</taxon>
    </lineage>
</organism>
<keyword evidence="2 5" id="KW-0645">Protease</keyword>
<sequence>MPPKADDYIHDLAPEAPQGVYPEALAALKRSRRVMIGHIDAGIAPHPALGFAGDIPPSNILMDLGANLYDPENDPSPVTPLRHGSDPLAAQLEYPDHGVKTLSAILGHEPEFRGVAPWVKVVPYRVSNGPLFRNGTGPMTRSREATALIGAAIDQAVALTPEIRVITISMGNPGWLGVMDFLVRIAGGGIGMDRDTGRAVDRAYEKGVILCCAAGQVIDRVVYPARYSRTIAVGGVDKHGGLYDHYPPEGYAEPAHVDVWAQAKRLNRASYLPDTDPPVPVYADDPRAEGGEPSGTSYATPQVAAAAALWVERHYDRLEEMFADERWKIVEAFRAALRGSARSEPARLRNGSSVPVRVLDIPRLLSRAPAPVETAPAARAVGQGFW</sequence>
<evidence type="ECO:0000256" key="4">
    <source>
        <dbReference type="ARBA" id="ARBA00022825"/>
    </source>
</evidence>
<feature type="active site" description="Charge relay system" evidence="5">
    <location>
        <position position="97"/>
    </location>
</feature>
<keyword evidence="3 5" id="KW-0378">Hydrolase</keyword>
<dbReference type="InterPro" id="IPR036852">
    <property type="entry name" value="Peptidase_S8/S53_dom_sf"/>
</dbReference>
<dbReference type="EMBL" id="CP040818">
    <property type="protein sequence ID" value="QDL92768.1"/>
    <property type="molecule type" value="Genomic_DNA"/>
</dbReference>
<dbReference type="PROSITE" id="PS00138">
    <property type="entry name" value="SUBTILASE_SER"/>
    <property type="match status" value="1"/>
</dbReference>
<dbReference type="InterPro" id="IPR023828">
    <property type="entry name" value="Peptidase_S8_Ser-AS"/>
</dbReference>
<dbReference type="AlphaFoldDB" id="A0A5B8FI70"/>
<gene>
    <name evidence="8" type="ORF">FDP22_13815</name>
</gene>
<feature type="active site" description="Charge relay system" evidence="5">
    <location>
        <position position="40"/>
    </location>
</feature>
<proteinExistence type="inferred from homology"/>
<evidence type="ECO:0000256" key="5">
    <source>
        <dbReference type="PROSITE-ProRule" id="PRU01240"/>
    </source>
</evidence>
<evidence type="ECO:0000313" key="8">
    <source>
        <dbReference type="EMBL" id="QDL92768.1"/>
    </source>
</evidence>
<dbReference type="InterPro" id="IPR050131">
    <property type="entry name" value="Peptidase_S8_subtilisin-like"/>
</dbReference>
<dbReference type="SUPFAM" id="SSF52743">
    <property type="entry name" value="Subtilisin-like"/>
    <property type="match status" value="1"/>
</dbReference>
<dbReference type="GO" id="GO:0006508">
    <property type="term" value="P:proteolysis"/>
    <property type="evidence" value="ECO:0007669"/>
    <property type="project" value="UniProtKB-KW"/>
</dbReference>
<dbReference type="Pfam" id="PF00082">
    <property type="entry name" value="Peptidase_S8"/>
    <property type="match status" value="1"/>
</dbReference>
<evidence type="ECO:0000256" key="3">
    <source>
        <dbReference type="ARBA" id="ARBA00022801"/>
    </source>
</evidence>
<dbReference type="PANTHER" id="PTHR43806:SF11">
    <property type="entry name" value="CEREVISIN-RELATED"/>
    <property type="match status" value="1"/>
</dbReference>
<dbReference type="CDD" id="cd00306">
    <property type="entry name" value="Peptidases_S8_S53"/>
    <property type="match status" value="1"/>
</dbReference>
<accession>A0A5B8FI70</accession>
<dbReference type="KEGG" id="ppru:FDP22_13815"/>
<dbReference type="PANTHER" id="PTHR43806">
    <property type="entry name" value="PEPTIDASE S8"/>
    <property type="match status" value="1"/>
</dbReference>
<evidence type="ECO:0000256" key="2">
    <source>
        <dbReference type="ARBA" id="ARBA00022670"/>
    </source>
</evidence>
<feature type="domain" description="Peptidase S8/S53" evidence="7">
    <location>
        <begin position="69"/>
        <end position="316"/>
    </location>
</feature>
<dbReference type="PROSITE" id="PS51892">
    <property type="entry name" value="SUBTILASE"/>
    <property type="match status" value="1"/>
</dbReference>
<evidence type="ECO:0000256" key="1">
    <source>
        <dbReference type="ARBA" id="ARBA00011073"/>
    </source>
</evidence>
<protein>
    <submittedName>
        <fullName evidence="8">S8/S53 family peptidase</fullName>
    </submittedName>
</protein>
<dbReference type="RefSeq" id="WP_138574527.1">
    <property type="nucleotide sequence ID" value="NZ_CP040818.1"/>
</dbReference>
<evidence type="ECO:0000256" key="6">
    <source>
        <dbReference type="SAM" id="MobiDB-lite"/>
    </source>
</evidence>
<reference evidence="8 9" key="1">
    <citation type="submission" date="2019-06" db="EMBL/GenBank/DDBJ databases">
        <title>Genome sequence of Rhodobacteraceae bacterium D4M1.</title>
        <authorList>
            <person name="Cao J."/>
        </authorList>
    </citation>
    <scope>NUCLEOTIDE SEQUENCE [LARGE SCALE GENOMIC DNA]</scope>
    <source>
        <strain evidence="8 9">D4M1</strain>
    </source>
</reference>
<dbReference type="OrthoDB" id="9790784at2"/>
<evidence type="ECO:0000313" key="9">
    <source>
        <dbReference type="Proteomes" id="UP000305888"/>
    </source>
</evidence>
<dbReference type="InterPro" id="IPR000209">
    <property type="entry name" value="Peptidase_S8/S53_dom"/>
</dbReference>
<keyword evidence="9" id="KW-1185">Reference proteome</keyword>
<dbReference type="GO" id="GO:0004252">
    <property type="term" value="F:serine-type endopeptidase activity"/>
    <property type="evidence" value="ECO:0007669"/>
    <property type="project" value="UniProtKB-UniRule"/>
</dbReference>
<comment type="similarity">
    <text evidence="1 5">Belongs to the peptidase S8 family.</text>
</comment>
<dbReference type="Proteomes" id="UP000305888">
    <property type="component" value="Chromosome"/>
</dbReference>
<feature type="region of interest" description="Disordered" evidence="6">
    <location>
        <begin position="276"/>
        <end position="298"/>
    </location>
</feature>
<name>A0A5B8FI70_9RHOB</name>
<evidence type="ECO:0000259" key="7">
    <source>
        <dbReference type="Pfam" id="PF00082"/>
    </source>
</evidence>
<dbReference type="Gene3D" id="3.40.50.200">
    <property type="entry name" value="Peptidase S8/S53 domain"/>
    <property type="match status" value="1"/>
</dbReference>